<organism evidence="2 3">
    <name type="scientific">Pterulicium gracile</name>
    <dbReference type="NCBI Taxonomy" id="1884261"/>
    <lineage>
        <taxon>Eukaryota</taxon>
        <taxon>Fungi</taxon>
        <taxon>Dikarya</taxon>
        <taxon>Basidiomycota</taxon>
        <taxon>Agaricomycotina</taxon>
        <taxon>Agaricomycetes</taxon>
        <taxon>Agaricomycetidae</taxon>
        <taxon>Agaricales</taxon>
        <taxon>Pleurotineae</taxon>
        <taxon>Pterulaceae</taxon>
        <taxon>Pterulicium</taxon>
    </lineage>
</organism>
<name>A0A5C3QFT6_9AGAR</name>
<evidence type="ECO:0008006" key="4">
    <source>
        <dbReference type="Google" id="ProtNLM"/>
    </source>
</evidence>
<keyword evidence="3" id="KW-1185">Reference proteome</keyword>
<dbReference type="AlphaFoldDB" id="A0A5C3QFT6"/>
<gene>
    <name evidence="2" type="ORF">BDV98DRAFT_575048</name>
</gene>
<accession>A0A5C3QFT6</accession>
<feature type="chain" id="PRO_5022864148" description="Osmotin, thaumatin-like protein" evidence="1">
    <location>
        <begin position="22"/>
        <end position="184"/>
    </location>
</feature>
<proteinExistence type="predicted"/>
<sequence>MFPKTLITSLVFASSGLLATASPTARQEIAIPVKVVNNCAFSTPVWHGQDFLANIASKKTLNTTTDTSGYFYQGVGKDGKSQPDFTKTLRAGISGWDYYFVVKADGDYTVGVTVAPTGRSADALGFCATAGCNPATCKADSAYKFAYPYPPNRYPNPTSVPPSRPLFQCPGANDAAGYTVTFCP</sequence>
<evidence type="ECO:0000313" key="2">
    <source>
        <dbReference type="EMBL" id="TFK97193.1"/>
    </source>
</evidence>
<keyword evidence="1" id="KW-0732">Signal</keyword>
<evidence type="ECO:0000256" key="1">
    <source>
        <dbReference type="SAM" id="SignalP"/>
    </source>
</evidence>
<dbReference type="Proteomes" id="UP000305067">
    <property type="component" value="Unassembled WGS sequence"/>
</dbReference>
<protein>
    <recommendedName>
        <fullName evidence="4">Osmotin, thaumatin-like protein</fullName>
    </recommendedName>
</protein>
<evidence type="ECO:0000313" key="3">
    <source>
        <dbReference type="Proteomes" id="UP000305067"/>
    </source>
</evidence>
<dbReference type="EMBL" id="ML178850">
    <property type="protein sequence ID" value="TFK97193.1"/>
    <property type="molecule type" value="Genomic_DNA"/>
</dbReference>
<reference evidence="2 3" key="1">
    <citation type="journal article" date="2019" name="Nat. Ecol. Evol.">
        <title>Megaphylogeny resolves global patterns of mushroom evolution.</title>
        <authorList>
            <person name="Varga T."/>
            <person name="Krizsan K."/>
            <person name="Foldi C."/>
            <person name="Dima B."/>
            <person name="Sanchez-Garcia M."/>
            <person name="Sanchez-Ramirez S."/>
            <person name="Szollosi G.J."/>
            <person name="Szarkandi J.G."/>
            <person name="Papp V."/>
            <person name="Albert L."/>
            <person name="Andreopoulos W."/>
            <person name="Angelini C."/>
            <person name="Antonin V."/>
            <person name="Barry K.W."/>
            <person name="Bougher N.L."/>
            <person name="Buchanan P."/>
            <person name="Buyck B."/>
            <person name="Bense V."/>
            <person name="Catcheside P."/>
            <person name="Chovatia M."/>
            <person name="Cooper J."/>
            <person name="Damon W."/>
            <person name="Desjardin D."/>
            <person name="Finy P."/>
            <person name="Geml J."/>
            <person name="Haridas S."/>
            <person name="Hughes K."/>
            <person name="Justo A."/>
            <person name="Karasinski D."/>
            <person name="Kautmanova I."/>
            <person name="Kiss B."/>
            <person name="Kocsube S."/>
            <person name="Kotiranta H."/>
            <person name="LaButti K.M."/>
            <person name="Lechner B.E."/>
            <person name="Liimatainen K."/>
            <person name="Lipzen A."/>
            <person name="Lukacs Z."/>
            <person name="Mihaltcheva S."/>
            <person name="Morgado L.N."/>
            <person name="Niskanen T."/>
            <person name="Noordeloos M.E."/>
            <person name="Ohm R.A."/>
            <person name="Ortiz-Santana B."/>
            <person name="Ovrebo C."/>
            <person name="Racz N."/>
            <person name="Riley R."/>
            <person name="Savchenko A."/>
            <person name="Shiryaev A."/>
            <person name="Soop K."/>
            <person name="Spirin V."/>
            <person name="Szebenyi C."/>
            <person name="Tomsovsky M."/>
            <person name="Tulloss R.E."/>
            <person name="Uehling J."/>
            <person name="Grigoriev I.V."/>
            <person name="Vagvolgyi C."/>
            <person name="Papp T."/>
            <person name="Martin F.M."/>
            <person name="Miettinen O."/>
            <person name="Hibbett D.S."/>
            <person name="Nagy L.G."/>
        </authorList>
    </citation>
    <scope>NUCLEOTIDE SEQUENCE [LARGE SCALE GENOMIC DNA]</scope>
    <source>
        <strain evidence="2 3">CBS 309.79</strain>
    </source>
</reference>
<feature type="signal peptide" evidence="1">
    <location>
        <begin position="1"/>
        <end position="21"/>
    </location>
</feature>